<keyword evidence="4" id="KW-0249">Electron transport</keyword>
<dbReference type="InterPro" id="IPR000923">
    <property type="entry name" value="BlueCu_1"/>
</dbReference>
<dbReference type="GO" id="GO:0009055">
    <property type="term" value="F:electron transfer activity"/>
    <property type="evidence" value="ECO:0007669"/>
    <property type="project" value="InterPro"/>
</dbReference>
<evidence type="ECO:0000313" key="9">
    <source>
        <dbReference type="Proteomes" id="UP001321047"/>
    </source>
</evidence>
<evidence type="ECO:0000259" key="7">
    <source>
        <dbReference type="Pfam" id="PF00127"/>
    </source>
</evidence>
<dbReference type="Proteomes" id="UP001321047">
    <property type="component" value="Unassembled WGS sequence"/>
</dbReference>
<dbReference type="Pfam" id="PF00127">
    <property type="entry name" value="Copper-bind"/>
    <property type="match status" value="1"/>
</dbReference>
<dbReference type="RefSeq" id="WP_342805193.1">
    <property type="nucleotide sequence ID" value="NZ_JAOPJZ010000001.1"/>
</dbReference>
<feature type="domain" description="Blue (type 1) copper" evidence="7">
    <location>
        <begin position="45"/>
        <end position="142"/>
    </location>
</feature>
<keyword evidence="9" id="KW-1185">Reference proteome</keyword>
<keyword evidence="3" id="KW-0479">Metal-binding</keyword>
<evidence type="ECO:0000313" key="8">
    <source>
        <dbReference type="EMBL" id="MCU4750422.1"/>
    </source>
</evidence>
<protein>
    <submittedName>
        <fullName evidence="8">Plastocyanin/azurin family copper-binding protein</fullName>
    </submittedName>
</protein>
<reference evidence="8 9" key="1">
    <citation type="submission" date="2022-09" db="EMBL/GenBank/DDBJ databases">
        <title>Enrichment on poylsaccharides allowed isolation of novel metabolic and taxonomic groups of Haloarchaea.</title>
        <authorList>
            <person name="Sorokin D.Y."/>
            <person name="Elcheninov A.G."/>
            <person name="Khizhniak T.V."/>
            <person name="Kolganova T.V."/>
            <person name="Kublanov I.V."/>
        </authorList>
    </citation>
    <scope>NUCLEOTIDE SEQUENCE [LARGE SCALE GENOMIC DNA]</scope>
    <source>
        <strain evidence="8 9">AArc-curdl1</strain>
    </source>
</reference>
<dbReference type="SUPFAM" id="SSF49503">
    <property type="entry name" value="Cupredoxins"/>
    <property type="match status" value="1"/>
</dbReference>
<dbReference type="InterPro" id="IPR008972">
    <property type="entry name" value="Cupredoxin"/>
</dbReference>
<dbReference type="AlphaFoldDB" id="A0AAP2Z461"/>
<organism evidence="8 9">
    <name type="scientific">Natronosalvus hydrolyticus</name>
    <dbReference type="NCBI Taxonomy" id="2979988"/>
    <lineage>
        <taxon>Archaea</taxon>
        <taxon>Methanobacteriati</taxon>
        <taxon>Methanobacteriota</taxon>
        <taxon>Stenosarchaea group</taxon>
        <taxon>Halobacteria</taxon>
        <taxon>Halobacteriales</taxon>
        <taxon>Natrialbaceae</taxon>
        <taxon>Natronosalvus</taxon>
    </lineage>
</organism>
<proteinExistence type="predicted"/>
<keyword evidence="2" id="KW-0813">Transport</keyword>
<dbReference type="PROSITE" id="PS00196">
    <property type="entry name" value="COPPER_BLUE"/>
    <property type="match status" value="1"/>
</dbReference>
<dbReference type="PANTHER" id="PTHR34192:SF10">
    <property type="entry name" value="PLASTOCYANIN MAJOR ISOFORM, CHLOROPLASTIC-RELATED"/>
    <property type="match status" value="1"/>
</dbReference>
<dbReference type="EMBL" id="JAOPJZ010000001">
    <property type="protein sequence ID" value="MCU4750422.1"/>
    <property type="molecule type" value="Genomic_DNA"/>
</dbReference>
<accession>A0AAP2Z461</accession>
<dbReference type="InterPro" id="IPR028871">
    <property type="entry name" value="BlueCu_1_BS"/>
</dbReference>
<evidence type="ECO:0000256" key="5">
    <source>
        <dbReference type="ARBA" id="ARBA00023008"/>
    </source>
</evidence>
<dbReference type="PROSITE" id="PS51257">
    <property type="entry name" value="PROKAR_LIPOPROTEIN"/>
    <property type="match status" value="1"/>
</dbReference>
<evidence type="ECO:0000256" key="1">
    <source>
        <dbReference type="ARBA" id="ARBA00004370"/>
    </source>
</evidence>
<comment type="subcellular location">
    <subcellularLocation>
        <location evidence="1">Membrane</location>
    </subcellularLocation>
</comment>
<evidence type="ECO:0000256" key="4">
    <source>
        <dbReference type="ARBA" id="ARBA00022982"/>
    </source>
</evidence>
<name>A0AAP2Z461_9EURY</name>
<dbReference type="Gene3D" id="2.60.40.420">
    <property type="entry name" value="Cupredoxins - blue copper proteins"/>
    <property type="match status" value="1"/>
</dbReference>
<dbReference type="GO" id="GO:0005507">
    <property type="term" value="F:copper ion binding"/>
    <property type="evidence" value="ECO:0007669"/>
    <property type="project" value="InterPro"/>
</dbReference>
<evidence type="ECO:0000256" key="2">
    <source>
        <dbReference type="ARBA" id="ARBA00022448"/>
    </source>
</evidence>
<gene>
    <name evidence="8" type="ORF">OB919_00255</name>
</gene>
<keyword evidence="5" id="KW-0186">Copper</keyword>
<dbReference type="PANTHER" id="PTHR34192">
    <property type="entry name" value="PLASTOCYANIN MAJOR ISOFORM, CHLOROPLASTIC-RELATED"/>
    <property type="match status" value="1"/>
</dbReference>
<evidence type="ECO:0000256" key="6">
    <source>
        <dbReference type="ARBA" id="ARBA00023136"/>
    </source>
</evidence>
<keyword evidence="6" id="KW-0472">Membrane</keyword>
<dbReference type="GO" id="GO:0016020">
    <property type="term" value="C:membrane"/>
    <property type="evidence" value="ECO:0007669"/>
    <property type="project" value="UniProtKB-SubCell"/>
</dbReference>
<sequence>MNRRVYLAAVGSATLTGLAGCTALGDIGEQVFETTEYDIGMSRNEYLPDEYETTVGETVVWKNTSEADHTITAVERSLPEGASYFSTGDYPDQETAVEAWHNHRGGRLGTRETFEHTFEVPGTYRYICEPHVKGGMVGTVIVTE</sequence>
<comment type="caution">
    <text evidence="8">The sequence shown here is derived from an EMBL/GenBank/DDBJ whole genome shotgun (WGS) entry which is preliminary data.</text>
</comment>
<evidence type="ECO:0000256" key="3">
    <source>
        <dbReference type="ARBA" id="ARBA00022723"/>
    </source>
</evidence>